<reference evidence="1" key="1">
    <citation type="submission" date="2019-11" db="EMBL/GenBank/DDBJ databases">
        <title>Nori genome reveals adaptations in red seaweeds to the harsh intertidal environment.</title>
        <authorList>
            <person name="Wang D."/>
            <person name="Mao Y."/>
        </authorList>
    </citation>
    <scope>NUCLEOTIDE SEQUENCE</scope>
    <source>
        <tissue evidence="1">Gametophyte</tissue>
    </source>
</reference>
<evidence type="ECO:0000313" key="1">
    <source>
        <dbReference type="EMBL" id="KAK1867015.1"/>
    </source>
</evidence>
<keyword evidence="2" id="KW-1185">Reference proteome</keyword>
<proteinExistence type="predicted"/>
<sequence>MMAQVVGADSSPSRFLFCVTGPQAVDLATLWLCPDGATLCSCWGHTENVGLLSMAGQDSTFWHAEAFKKAIKDLAEHEAALSQYLRVAVGTKPFAVDISTFRGAAAAALDGVIYSPVVAARRHLIKCITVGCKSAQRRCHHASLVRKLDRLVGGRGDDGDSSDVFSDSDDSAREDEEDERVIEEELVVISRDRQKRNLVACTDEDRRALLWARTAELATVDVPAAAIFCPPPVGVDGQPAPPAKPVTLVGRMAELGLAYDPSAVLAEKRCSKCDARRSDEAKLVETAALLYSDGNALAPMEMTIGEWTCPDGHDVPYDGGEDGLYSLRKSDDAGHVLLLTRSFCDGLLSFVYNSRSSYSAATSFLASLRSSFGLRRQLIVLLGRCFVATLQPTPKLFVCPKCGVNPDYIVIDGQSLGFQLRDGILVSRPALHLPSMNPKIDNYSAIRELSIRAAIRKVVKTGDRLNKTDAQALEKLHAVVSSVRPRGRLAATIENWQLKRHAATLCFRFFEGTSVDDLTGSRPRDAVNGGGIDRSGNPAGQGPPAAASGDDGGSARAAQDGTAGGLGDAPAVAPTSAPWYERVGTCHPLLDEFTAAGTEWVTVRPFILGLLGDPVVNMFAGQPQGPPRALAEELVKEDGGLWRKKATASNAVGFVANFFARIGPLLAKEPAVRMAVGGLLLFAVDVDEVVDRDFQLAAQKALDAGQTETLDFCKR</sequence>
<protein>
    <submittedName>
        <fullName evidence="1">Uncharacterized protein</fullName>
    </submittedName>
</protein>
<dbReference type="Proteomes" id="UP000798662">
    <property type="component" value="Chromosome 3"/>
</dbReference>
<accession>A0ACC3C9Y4</accession>
<comment type="caution">
    <text evidence="1">The sequence shown here is derived from an EMBL/GenBank/DDBJ whole genome shotgun (WGS) entry which is preliminary data.</text>
</comment>
<evidence type="ECO:0000313" key="2">
    <source>
        <dbReference type="Proteomes" id="UP000798662"/>
    </source>
</evidence>
<gene>
    <name evidence="1" type="ORF">I4F81_009526</name>
</gene>
<organism evidence="1 2">
    <name type="scientific">Pyropia yezoensis</name>
    <name type="common">Susabi-nori</name>
    <name type="synonym">Porphyra yezoensis</name>
    <dbReference type="NCBI Taxonomy" id="2788"/>
    <lineage>
        <taxon>Eukaryota</taxon>
        <taxon>Rhodophyta</taxon>
        <taxon>Bangiophyceae</taxon>
        <taxon>Bangiales</taxon>
        <taxon>Bangiaceae</taxon>
        <taxon>Pyropia</taxon>
    </lineage>
</organism>
<name>A0ACC3C9Y4_PYRYE</name>
<dbReference type="EMBL" id="CM020620">
    <property type="protein sequence ID" value="KAK1867015.1"/>
    <property type="molecule type" value="Genomic_DNA"/>
</dbReference>